<proteinExistence type="predicted"/>
<evidence type="ECO:0000313" key="1">
    <source>
        <dbReference type="EMBL" id="AOQ28530.1"/>
    </source>
</evidence>
<dbReference type="EMBL" id="KX576644">
    <property type="protein sequence ID" value="AOQ28530.1"/>
    <property type="molecule type" value="Genomic_DNA"/>
</dbReference>
<keyword evidence="2" id="KW-1185">Reference proteome</keyword>
<organism evidence="1 2">
    <name type="scientific">Mycobacterium phage WillSterrel</name>
    <dbReference type="NCBI Taxonomy" id="1897769"/>
    <lineage>
        <taxon>Viruses</taxon>
        <taxon>Duplodnaviria</taxon>
        <taxon>Heunggongvirae</taxon>
        <taxon>Uroviricota</taxon>
        <taxon>Caudoviricetes</taxon>
        <taxon>Gracegardnervirinae</taxon>
        <taxon>Cheoctovirus</taxon>
        <taxon>Cheoctovirus willsterrel</taxon>
    </lineage>
</organism>
<gene>
    <name evidence="1" type="ORF">SEA_WILLSTERREL_77</name>
</gene>
<name>A0A1C9M071_9CAUD</name>
<protein>
    <submittedName>
        <fullName evidence="1">Uncharacterized protein</fullName>
    </submittedName>
</protein>
<sequence length="68" mass="8064">MMTQRKGGFDWIRSTYRVPAKRGMRVVFDGRPGRILSVDGPYLMLHLDSDPKNLRTRVHPTWRMEYLT</sequence>
<dbReference type="Proteomes" id="UP000225278">
    <property type="component" value="Segment"/>
</dbReference>
<evidence type="ECO:0000313" key="2">
    <source>
        <dbReference type="Proteomes" id="UP000225278"/>
    </source>
</evidence>
<accession>A0A1C9M071</accession>
<reference evidence="1 2" key="1">
    <citation type="submission" date="2016-07" db="EMBL/GenBank/DDBJ databases">
        <authorList>
            <person name="Bukstein J."/>
            <person name="Cassidy M."/>
            <person name="Criswell C."/>
            <person name="Gilliland M.F."/>
            <person name="Hastings S."/>
            <person name="Moore A."/>
            <person name="Pristera M.A."/>
            <person name="Mehta S."/>
            <person name="Breitenberger C.A."/>
            <person name="Ball S.L."/>
            <person name="Garlena R.A."/>
            <person name="Russell D.A."/>
            <person name="Pope W.H."/>
            <person name="Jacobs-Sera D."/>
            <person name="Hendrix R.W."/>
            <person name="Hatfull G.F."/>
        </authorList>
    </citation>
    <scope>NUCLEOTIDE SEQUENCE [LARGE SCALE GENOMIC DNA]</scope>
</reference>